<comment type="subcellular location">
    <subcellularLocation>
        <location evidence="1">Secreted</location>
    </subcellularLocation>
</comment>
<reference evidence="8 9" key="1">
    <citation type="submission" date="2024-04" db="EMBL/GenBank/DDBJ databases">
        <authorList>
            <person name="Rising A."/>
            <person name="Reimegard J."/>
            <person name="Sonavane S."/>
            <person name="Akerstrom W."/>
            <person name="Nylinder S."/>
            <person name="Hedman E."/>
            <person name="Kallberg Y."/>
        </authorList>
    </citation>
    <scope>NUCLEOTIDE SEQUENCE [LARGE SCALE GENOMIC DNA]</scope>
</reference>
<protein>
    <recommendedName>
        <fullName evidence="7">BPTI/Kunitz inhibitor domain-containing protein</fullName>
    </recommendedName>
</protein>
<evidence type="ECO:0000256" key="1">
    <source>
        <dbReference type="ARBA" id="ARBA00004613"/>
    </source>
</evidence>
<keyword evidence="3" id="KW-0646">Protease inhibitor</keyword>
<proteinExistence type="predicted"/>
<dbReference type="PANTHER" id="PTHR10083:SF374">
    <property type="entry name" value="BPTI_KUNITZ INHIBITOR DOMAIN-CONTAINING PROTEIN"/>
    <property type="match status" value="1"/>
</dbReference>
<dbReference type="Pfam" id="PF00014">
    <property type="entry name" value="Kunitz_BPTI"/>
    <property type="match status" value="1"/>
</dbReference>
<feature type="non-terminal residue" evidence="8">
    <location>
        <position position="1"/>
    </location>
</feature>
<dbReference type="AlphaFoldDB" id="A0AAV1Z5L0"/>
<sequence>SEQDICRLPQETGNCAEFRVRWFFDYDNGECHRFMFSGCNGNENNFASFVECEKRCSKESVPEEPTELQFKTGKILS</sequence>
<keyword evidence="4" id="KW-0732">Signal</keyword>
<evidence type="ECO:0000256" key="6">
    <source>
        <dbReference type="ARBA" id="ARBA00023157"/>
    </source>
</evidence>
<dbReference type="SUPFAM" id="SSF57362">
    <property type="entry name" value="BPTI-like"/>
    <property type="match status" value="1"/>
</dbReference>
<dbReference type="SMART" id="SM00131">
    <property type="entry name" value="KU"/>
    <property type="match status" value="1"/>
</dbReference>
<evidence type="ECO:0000256" key="3">
    <source>
        <dbReference type="ARBA" id="ARBA00022690"/>
    </source>
</evidence>
<evidence type="ECO:0000313" key="9">
    <source>
        <dbReference type="Proteomes" id="UP001497382"/>
    </source>
</evidence>
<dbReference type="EMBL" id="CAXIEN010000024">
    <property type="protein sequence ID" value="CAL1266794.1"/>
    <property type="molecule type" value="Genomic_DNA"/>
</dbReference>
<dbReference type="GO" id="GO:0005615">
    <property type="term" value="C:extracellular space"/>
    <property type="evidence" value="ECO:0007669"/>
    <property type="project" value="TreeGrafter"/>
</dbReference>
<gene>
    <name evidence="8" type="ORF">LARSCL_LOCUS3281</name>
</gene>
<dbReference type="Proteomes" id="UP001497382">
    <property type="component" value="Unassembled WGS sequence"/>
</dbReference>
<evidence type="ECO:0000256" key="4">
    <source>
        <dbReference type="ARBA" id="ARBA00022729"/>
    </source>
</evidence>
<keyword evidence="9" id="KW-1185">Reference proteome</keyword>
<dbReference type="PROSITE" id="PS00280">
    <property type="entry name" value="BPTI_KUNITZ_1"/>
    <property type="match status" value="1"/>
</dbReference>
<evidence type="ECO:0000259" key="7">
    <source>
        <dbReference type="PROSITE" id="PS50279"/>
    </source>
</evidence>
<dbReference type="Gene3D" id="4.10.410.10">
    <property type="entry name" value="Pancreatic trypsin inhibitor Kunitz domain"/>
    <property type="match status" value="1"/>
</dbReference>
<dbReference type="PANTHER" id="PTHR10083">
    <property type="entry name" value="KUNITZ-TYPE PROTEASE INHIBITOR-RELATED"/>
    <property type="match status" value="1"/>
</dbReference>
<organism evidence="8 9">
    <name type="scientific">Larinioides sclopetarius</name>
    <dbReference type="NCBI Taxonomy" id="280406"/>
    <lineage>
        <taxon>Eukaryota</taxon>
        <taxon>Metazoa</taxon>
        <taxon>Ecdysozoa</taxon>
        <taxon>Arthropoda</taxon>
        <taxon>Chelicerata</taxon>
        <taxon>Arachnida</taxon>
        <taxon>Araneae</taxon>
        <taxon>Araneomorphae</taxon>
        <taxon>Entelegynae</taxon>
        <taxon>Araneoidea</taxon>
        <taxon>Araneidae</taxon>
        <taxon>Larinioides</taxon>
    </lineage>
</organism>
<evidence type="ECO:0000313" key="8">
    <source>
        <dbReference type="EMBL" id="CAL1266794.1"/>
    </source>
</evidence>
<dbReference type="PRINTS" id="PR00759">
    <property type="entry name" value="BASICPTASE"/>
</dbReference>
<evidence type="ECO:0000256" key="5">
    <source>
        <dbReference type="ARBA" id="ARBA00022900"/>
    </source>
</evidence>
<keyword evidence="2" id="KW-0964">Secreted</keyword>
<dbReference type="FunFam" id="4.10.410.10:FF:000020">
    <property type="entry name" value="Collagen, type VI, alpha 3"/>
    <property type="match status" value="1"/>
</dbReference>
<comment type="caution">
    <text evidence="8">The sequence shown here is derived from an EMBL/GenBank/DDBJ whole genome shotgun (WGS) entry which is preliminary data.</text>
</comment>
<feature type="domain" description="BPTI/Kunitz inhibitor" evidence="7">
    <location>
        <begin position="6"/>
        <end position="56"/>
    </location>
</feature>
<dbReference type="PROSITE" id="PS50279">
    <property type="entry name" value="BPTI_KUNITZ_2"/>
    <property type="match status" value="1"/>
</dbReference>
<accession>A0AAV1Z5L0</accession>
<evidence type="ECO:0000256" key="2">
    <source>
        <dbReference type="ARBA" id="ARBA00022525"/>
    </source>
</evidence>
<keyword evidence="5" id="KW-0722">Serine protease inhibitor</keyword>
<dbReference type="InterPro" id="IPR050098">
    <property type="entry name" value="TFPI/VKTCI-like"/>
</dbReference>
<dbReference type="InterPro" id="IPR020901">
    <property type="entry name" value="Prtase_inh_Kunz-CS"/>
</dbReference>
<dbReference type="GO" id="GO:0004867">
    <property type="term" value="F:serine-type endopeptidase inhibitor activity"/>
    <property type="evidence" value="ECO:0007669"/>
    <property type="project" value="UniProtKB-KW"/>
</dbReference>
<name>A0AAV1Z5L0_9ARAC</name>
<dbReference type="InterPro" id="IPR036880">
    <property type="entry name" value="Kunitz_BPTI_sf"/>
</dbReference>
<keyword evidence="6" id="KW-1015">Disulfide bond</keyword>
<dbReference type="InterPro" id="IPR002223">
    <property type="entry name" value="Kunitz_BPTI"/>
</dbReference>